<evidence type="ECO:0000313" key="3">
    <source>
        <dbReference type="Proteomes" id="UP001150879"/>
    </source>
</evidence>
<dbReference type="Proteomes" id="UP001150879">
    <property type="component" value="Unassembled WGS sequence"/>
</dbReference>
<sequence>MHSPYIGPCLYNTEKADVPLGETSQILHQLLRPALQRPALQRPALRRHRLTFTANARRSSRIRRKTDNGRHNKLPVVEKFLHDAQRGALCGYGNLPQSRVPGRPSHHLQASDHPVVESQSRADG</sequence>
<keyword evidence="3" id="KW-1185">Reference proteome</keyword>
<feature type="region of interest" description="Disordered" evidence="1">
    <location>
        <begin position="39"/>
        <end position="75"/>
    </location>
</feature>
<name>A0A9W9MSP3_9EURO</name>
<evidence type="ECO:0000256" key="1">
    <source>
        <dbReference type="SAM" id="MobiDB-lite"/>
    </source>
</evidence>
<comment type="caution">
    <text evidence="2">The sequence shown here is derived from an EMBL/GenBank/DDBJ whole genome shotgun (WGS) entry which is preliminary data.</text>
</comment>
<protein>
    <submittedName>
        <fullName evidence="2">Uncharacterized protein</fullName>
    </submittedName>
</protein>
<evidence type="ECO:0000313" key="2">
    <source>
        <dbReference type="EMBL" id="KAJ5206802.1"/>
    </source>
</evidence>
<reference evidence="2" key="2">
    <citation type="journal article" date="2023" name="IMA Fungus">
        <title>Comparative genomic study of the Penicillium genus elucidates a diverse pangenome and 15 lateral gene transfer events.</title>
        <authorList>
            <person name="Petersen C."/>
            <person name="Sorensen T."/>
            <person name="Nielsen M.R."/>
            <person name="Sondergaard T.E."/>
            <person name="Sorensen J.L."/>
            <person name="Fitzpatrick D.A."/>
            <person name="Frisvad J.C."/>
            <person name="Nielsen K.L."/>
        </authorList>
    </citation>
    <scope>NUCLEOTIDE SEQUENCE</scope>
    <source>
        <strain evidence="2">IBT 16849</strain>
    </source>
</reference>
<accession>A0A9W9MSP3</accession>
<feature type="region of interest" description="Disordered" evidence="1">
    <location>
        <begin position="92"/>
        <end position="124"/>
    </location>
</feature>
<dbReference type="EMBL" id="JAPQKP010000002">
    <property type="protein sequence ID" value="KAJ5206802.1"/>
    <property type="molecule type" value="Genomic_DNA"/>
</dbReference>
<dbReference type="AlphaFoldDB" id="A0A9W9MSP3"/>
<proteinExistence type="predicted"/>
<organism evidence="2 3">
    <name type="scientific">Penicillium cf. griseofulvum</name>
    <dbReference type="NCBI Taxonomy" id="2972120"/>
    <lineage>
        <taxon>Eukaryota</taxon>
        <taxon>Fungi</taxon>
        <taxon>Dikarya</taxon>
        <taxon>Ascomycota</taxon>
        <taxon>Pezizomycotina</taxon>
        <taxon>Eurotiomycetes</taxon>
        <taxon>Eurotiomycetidae</taxon>
        <taxon>Eurotiales</taxon>
        <taxon>Aspergillaceae</taxon>
        <taxon>Penicillium</taxon>
    </lineage>
</organism>
<reference evidence="2" key="1">
    <citation type="submission" date="2022-11" db="EMBL/GenBank/DDBJ databases">
        <authorList>
            <person name="Petersen C."/>
        </authorList>
    </citation>
    <scope>NUCLEOTIDE SEQUENCE</scope>
    <source>
        <strain evidence="2">IBT 16849</strain>
    </source>
</reference>
<gene>
    <name evidence="2" type="ORF">N7472_003250</name>
</gene>